<feature type="compositionally biased region" description="Polar residues" evidence="1">
    <location>
        <begin position="22"/>
        <end position="31"/>
    </location>
</feature>
<comment type="caution">
    <text evidence="3">The sequence shown here is derived from an EMBL/GenBank/DDBJ whole genome shotgun (WGS) entry which is preliminary data.</text>
</comment>
<keyword evidence="4" id="KW-1185">Reference proteome</keyword>
<feature type="transmembrane region" description="Helical" evidence="2">
    <location>
        <begin position="38"/>
        <end position="57"/>
    </location>
</feature>
<feature type="region of interest" description="Disordered" evidence="1">
    <location>
        <begin position="1"/>
        <end position="36"/>
    </location>
</feature>
<accession>A0A3N0EF08</accession>
<keyword evidence="2" id="KW-0812">Transmembrane</keyword>
<gene>
    <name evidence="3" type="ORF">EFW17_04120</name>
</gene>
<proteinExistence type="predicted"/>
<dbReference type="AlphaFoldDB" id="A0A3N0EF08"/>
<feature type="transmembrane region" description="Helical" evidence="2">
    <location>
        <begin position="77"/>
        <end position="98"/>
    </location>
</feature>
<feature type="transmembrane region" description="Helical" evidence="2">
    <location>
        <begin position="164"/>
        <end position="186"/>
    </location>
</feature>
<sequence>MDGEGVTKTPGVTSEGPVNGTRLPTNGSEPTAGTRPRTGAAIGAACVVAIVWIGHYLNRIAHAFEQLGDSTISVTFPHLGAFTLTAWGLTALLIWFFSRLLHHLGERSPVAVAAGLVLAGLALVLSLSLRYGWDLTTAQVFACTTGTLLFGFVVLGWRLRARRLLWRLPPALVGYPAVVLLLVPAITQAQVSWHRHVTLADVTPAVIDSQKWEAVEATTDVHGGLAISYDQKNARTGEVTVTYPSHPAEPGQTCGMDLEDCERHGTAFVSDEDFAGARTALIRLEGEAASVEWSLVPLSEDEADLGEVAEHVRFANESDLDRLAHLLVG</sequence>
<protein>
    <submittedName>
        <fullName evidence="3">Uncharacterized protein</fullName>
    </submittedName>
</protein>
<reference evidence="3 4" key="1">
    <citation type="submission" date="2018-11" db="EMBL/GenBank/DDBJ databases">
        <title>The genome draft of YIM 96095.</title>
        <authorList>
            <person name="Tang S.-K."/>
            <person name="Chunyu W.-X."/>
            <person name="Feng Y.-Z."/>
        </authorList>
    </citation>
    <scope>NUCLEOTIDE SEQUENCE [LARGE SCALE GENOMIC DNA]</scope>
    <source>
        <strain evidence="3 4">YIM 96095</strain>
    </source>
</reference>
<feature type="transmembrane region" description="Helical" evidence="2">
    <location>
        <begin position="139"/>
        <end position="157"/>
    </location>
</feature>
<name>A0A3N0EF08_9ACTN</name>
<dbReference type="Proteomes" id="UP000269198">
    <property type="component" value="Unassembled WGS sequence"/>
</dbReference>
<evidence type="ECO:0000313" key="4">
    <source>
        <dbReference type="Proteomes" id="UP000269198"/>
    </source>
</evidence>
<keyword evidence="2" id="KW-0472">Membrane</keyword>
<feature type="transmembrane region" description="Helical" evidence="2">
    <location>
        <begin position="110"/>
        <end position="133"/>
    </location>
</feature>
<organism evidence="3 4">
    <name type="scientific">Halostreptopolyspora alba</name>
    <dbReference type="NCBI Taxonomy" id="2487137"/>
    <lineage>
        <taxon>Bacteria</taxon>
        <taxon>Bacillati</taxon>
        <taxon>Actinomycetota</taxon>
        <taxon>Actinomycetes</taxon>
        <taxon>Streptosporangiales</taxon>
        <taxon>Nocardiopsidaceae</taxon>
        <taxon>Halostreptopolyspora</taxon>
    </lineage>
</organism>
<dbReference type="EMBL" id="RJMB01000003">
    <property type="protein sequence ID" value="RNL86404.1"/>
    <property type="molecule type" value="Genomic_DNA"/>
</dbReference>
<evidence type="ECO:0000256" key="2">
    <source>
        <dbReference type="SAM" id="Phobius"/>
    </source>
</evidence>
<dbReference type="RefSeq" id="WP_123199930.1">
    <property type="nucleotide sequence ID" value="NZ_RJMB01000003.1"/>
</dbReference>
<evidence type="ECO:0000313" key="3">
    <source>
        <dbReference type="EMBL" id="RNL86404.1"/>
    </source>
</evidence>
<keyword evidence="2" id="KW-1133">Transmembrane helix</keyword>
<evidence type="ECO:0000256" key="1">
    <source>
        <dbReference type="SAM" id="MobiDB-lite"/>
    </source>
</evidence>